<accession>B0CTJ1</accession>
<feature type="region of interest" description="Disordered" evidence="1">
    <location>
        <begin position="332"/>
        <end position="492"/>
    </location>
</feature>
<proteinExistence type="predicted"/>
<dbReference type="HOGENOM" id="CLU_021048_0_0_1"/>
<dbReference type="AlphaFoldDB" id="B0CTJ1"/>
<organism evidence="3">
    <name type="scientific">Laccaria bicolor (strain S238N-H82 / ATCC MYA-4686)</name>
    <name type="common">Bicoloured deceiver</name>
    <name type="synonym">Laccaria laccata var. bicolor</name>
    <dbReference type="NCBI Taxonomy" id="486041"/>
    <lineage>
        <taxon>Eukaryota</taxon>
        <taxon>Fungi</taxon>
        <taxon>Dikarya</taxon>
        <taxon>Basidiomycota</taxon>
        <taxon>Agaricomycotina</taxon>
        <taxon>Agaricomycetes</taxon>
        <taxon>Agaricomycetidae</taxon>
        <taxon>Agaricales</taxon>
        <taxon>Agaricineae</taxon>
        <taxon>Hydnangiaceae</taxon>
        <taxon>Laccaria</taxon>
    </lineage>
</organism>
<dbReference type="STRING" id="486041.B0CTJ1"/>
<feature type="compositionally biased region" description="Basic residues" evidence="1">
    <location>
        <begin position="402"/>
        <end position="426"/>
    </location>
</feature>
<gene>
    <name evidence="2" type="ORF">LACBIDRAFT_321611</name>
</gene>
<evidence type="ECO:0000313" key="3">
    <source>
        <dbReference type="Proteomes" id="UP000001194"/>
    </source>
</evidence>
<sequence length="759" mass="83193">MSDSPVDPGGVVDPQPLLRPLLRNWAKGQRLAFLEGFISDYKEGMLTKKSSSVLNAIINQWFTRFHWSTPLSADDTATPTVFLLDSQGHEILGSADSVLKGRVIERARTSLYHWYEYRCKRTILHPRPSKGKKDNITLLVEKFLGRSTSSTRRSAGWEVWGKEHFPSMKADFEAEFAASGRDKSARASARNDFKLARWRELDDDTQEHWIAIAKTNHATNQKATQDRIQHSGQLDPADAQEVLDELPNFLGPFINVIGEAIGMHITVLVGGPEPRKKGQLNMFGIHYGENKAAVPKVWALAEKEKFNVVSEAFLAYLSTCYTVDEQRARALPQSGSDSTAIHAGPSSSTPLPGTNSTAMHSGPSSLTTPPGPSTENSTTLSNSSGLADGGHKRKRSNETKVKKAQKSRHKTKKGSAKKKPNKRRKATVCSDAEASATDSFLEGSDSGAGTQPKDSAEDSDHGDEDDDDEEVIPQPTTRKSTRNTSMDPRLWKGPVAPVNAVVNTINININTLTSPSKASALPSPPTPHSLPSLPVDPLVISAPPPSMVSGSVLATNPPPPPSSDESPLSVISAQDDSWPSWFTDAHRLLSSQDLGREYTSLINKFTELEKRTAFTPGGRSAGFGSDNRPPEVHYWISRGRAIQPKISNIADFKDSWWRWWKGLQPTWRAVSEVEGLLDRTHRPVSMGGHDWSTINKHGRNAFFSVLATLLWWGAASTKPPIEDSSWMAAVEDVGWVLDGLLGVHTPPAPTSKPSRSCRR</sequence>
<dbReference type="OrthoDB" id="2683861at2759"/>
<dbReference type="Proteomes" id="UP000001194">
    <property type="component" value="Unassembled WGS sequence"/>
</dbReference>
<feature type="compositionally biased region" description="Acidic residues" evidence="1">
    <location>
        <begin position="460"/>
        <end position="471"/>
    </location>
</feature>
<dbReference type="RefSeq" id="XP_001874492.1">
    <property type="nucleotide sequence ID" value="XM_001874457.1"/>
</dbReference>
<feature type="compositionally biased region" description="Polar residues" evidence="1">
    <location>
        <begin position="474"/>
        <end position="486"/>
    </location>
</feature>
<feature type="region of interest" description="Disordered" evidence="1">
    <location>
        <begin position="549"/>
        <end position="570"/>
    </location>
</feature>
<evidence type="ECO:0000313" key="2">
    <source>
        <dbReference type="EMBL" id="EDR13933.1"/>
    </source>
</evidence>
<name>B0CTJ1_LACBS</name>
<dbReference type="InParanoid" id="B0CTJ1"/>
<reference evidence="2 3" key="1">
    <citation type="journal article" date="2008" name="Nature">
        <title>The genome of Laccaria bicolor provides insights into mycorrhizal symbiosis.</title>
        <authorList>
            <person name="Martin F."/>
            <person name="Aerts A."/>
            <person name="Ahren D."/>
            <person name="Brun A."/>
            <person name="Danchin E.G.J."/>
            <person name="Duchaussoy F."/>
            <person name="Gibon J."/>
            <person name="Kohler A."/>
            <person name="Lindquist E."/>
            <person name="Pereda V."/>
            <person name="Salamov A."/>
            <person name="Shapiro H.J."/>
            <person name="Wuyts J."/>
            <person name="Blaudez D."/>
            <person name="Buee M."/>
            <person name="Brokstein P."/>
            <person name="Canbaeck B."/>
            <person name="Cohen D."/>
            <person name="Courty P.E."/>
            <person name="Coutinho P.M."/>
            <person name="Delaruelle C."/>
            <person name="Detter J.C."/>
            <person name="Deveau A."/>
            <person name="DiFazio S."/>
            <person name="Duplessis S."/>
            <person name="Fraissinet-Tachet L."/>
            <person name="Lucic E."/>
            <person name="Frey-Klett P."/>
            <person name="Fourrey C."/>
            <person name="Feussner I."/>
            <person name="Gay G."/>
            <person name="Grimwood J."/>
            <person name="Hoegger P.J."/>
            <person name="Jain P."/>
            <person name="Kilaru S."/>
            <person name="Labbe J."/>
            <person name="Lin Y.C."/>
            <person name="Legue V."/>
            <person name="Le Tacon F."/>
            <person name="Marmeisse R."/>
            <person name="Melayah D."/>
            <person name="Montanini B."/>
            <person name="Muratet M."/>
            <person name="Nehls U."/>
            <person name="Niculita-Hirzel H."/>
            <person name="Oudot-Le Secq M.P."/>
            <person name="Peter M."/>
            <person name="Quesneville H."/>
            <person name="Rajashekar B."/>
            <person name="Reich M."/>
            <person name="Rouhier N."/>
            <person name="Schmutz J."/>
            <person name="Yin T."/>
            <person name="Chalot M."/>
            <person name="Henrissat B."/>
            <person name="Kuees U."/>
            <person name="Lucas S."/>
            <person name="Van de Peer Y."/>
            <person name="Podila G.K."/>
            <person name="Polle A."/>
            <person name="Pukkila P.J."/>
            <person name="Richardson P.M."/>
            <person name="Rouze P."/>
            <person name="Sanders I.R."/>
            <person name="Stajich J.E."/>
            <person name="Tunlid A."/>
            <person name="Tuskan G."/>
            <person name="Grigoriev I.V."/>
        </authorList>
    </citation>
    <scope>NUCLEOTIDE SEQUENCE [LARGE SCALE GENOMIC DNA]</scope>
    <source>
        <strain evidence="3">S238N-H82 / ATCC MYA-4686</strain>
    </source>
</reference>
<dbReference type="KEGG" id="lbc:LACBIDRAFT_321611"/>
<protein>
    <submittedName>
        <fullName evidence="2">Predicted protein</fullName>
    </submittedName>
</protein>
<dbReference type="EMBL" id="DS547092">
    <property type="protein sequence ID" value="EDR13933.1"/>
    <property type="molecule type" value="Genomic_DNA"/>
</dbReference>
<keyword evidence="3" id="KW-1185">Reference proteome</keyword>
<evidence type="ECO:0000256" key="1">
    <source>
        <dbReference type="SAM" id="MobiDB-lite"/>
    </source>
</evidence>
<dbReference type="GeneID" id="6070826"/>
<feature type="compositionally biased region" description="Polar residues" evidence="1">
    <location>
        <begin position="333"/>
        <end position="359"/>
    </location>
</feature>
<feature type="compositionally biased region" description="Low complexity" evidence="1">
    <location>
        <begin position="361"/>
        <end position="384"/>
    </location>
</feature>